<feature type="domain" description="RNA polymerase sigma-70 region 2" evidence="6">
    <location>
        <begin position="53"/>
        <end position="117"/>
    </location>
</feature>
<dbReference type="Gene3D" id="1.10.1740.10">
    <property type="match status" value="1"/>
</dbReference>
<dbReference type="InterPro" id="IPR036388">
    <property type="entry name" value="WH-like_DNA-bd_sf"/>
</dbReference>
<dbReference type="NCBIfam" id="TIGR02985">
    <property type="entry name" value="Sig70_bacteroi1"/>
    <property type="match status" value="1"/>
</dbReference>
<dbReference type="InterPro" id="IPR014327">
    <property type="entry name" value="RNA_pol_sigma70_bacteroid"/>
</dbReference>
<dbReference type="InterPro" id="IPR013249">
    <property type="entry name" value="RNA_pol_sigma70_r4_t2"/>
</dbReference>
<evidence type="ECO:0000259" key="7">
    <source>
        <dbReference type="Pfam" id="PF08281"/>
    </source>
</evidence>
<feature type="coiled-coil region" evidence="5">
    <location>
        <begin position="177"/>
        <end position="204"/>
    </location>
</feature>
<evidence type="ECO:0000256" key="5">
    <source>
        <dbReference type="SAM" id="Coils"/>
    </source>
</evidence>
<dbReference type="SUPFAM" id="SSF88946">
    <property type="entry name" value="Sigma2 domain of RNA polymerase sigma factors"/>
    <property type="match status" value="1"/>
</dbReference>
<evidence type="ECO:0000256" key="3">
    <source>
        <dbReference type="ARBA" id="ARBA00023082"/>
    </source>
</evidence>
<accession>A0ABQ1L2C6</accession>
<dbReference type="InterPro" id="IPR013325">
    <property type="entry name" value="RNA_pol_sigma_r2"/>
</dbReference>
<gene>
    <name evidence="8" type="ORF">GCM10011386_04560</name>
</gene>
<dbReference type="PANTHER" id="PTHR43133">
    <property type="entry name" value="RNA POLYMERASE ECF-TYPE SIGMA FACTO"/>
    <property type="match status" value="1"/>
</dbReference>
<organism evidence="8 9">
    <name type="scientific">Parapedobacter defluvii</name>
    <dbReference type="NCBI Taxonomy" id="2045106"/>
    <lineage>
        <taxon>Bacteria</taxon>
        <taxon>Pseudomonadati</taxon>
        <taxon>Bacteroidota</taxon>
        <taxon>Sphingobacteriia</taxon>
        <taxon>Sphingobacteriales</taxon>
        <taxon>Sphingobacteriaceae</taxon>
        <taxon>Parapedobacter</taxon>
    </lineage>
</organism>
<evidence type="ECO:0000256" key="2">
    <source>
        <dbReference type="ARBA" id="ARBA00023015"/>
    </source>
</evidence>
<keyword evidence="2" id="KW-0805">Transcription regulation</keyword>
<dbReference type="SUPFAM" id="SSF88659">
    <property type="entry name" value="Sigma3 and sigma4 domains of RNA polymerase sigma factors"/>
    <property type="match status" value="1"/>
</dbReference>
<keyword evidence="5" id="KW-0175">Coiled coil</keyword>
<dbReference type="InterPro" id="IPR039425">
    <property type="entry name" value="RNA_pol_sigma-70-like"/>
</dbReference>
<evidence type="ECO:0000313" key="9">
    <source>
        <dbReference type="Proteomes" id="UP000597338"/>
    </source>
</evidence>
<evidence type="ECO:0000259" key="6">
    <source>
        <dbReference type="Pfam" id="PF04542"/>
    </source>
</evidence>
<sequence>MRQDSFSGRFKYNCVADDAMGDSCLCRANHESKSILQMLSNKTGISKRTFNELFERYYRPICYFVLQLTNDEQQAEDIASECFQKVWTNRMSFDGLASVKAFLYKAAKNAALNYLKSMKVRSTAHSEILYLSEHTEDFILAKIMQTQLLTYIYDKVEKMPPKIKEVFNLIYQDGLSTKEISEKLNTSEQNVRNAKTRALNLLKKTLATKTPA</sequence>
<dbReference type="Pfam" id="PF08281">
    <property type="entry name" value="Sigma70_r4_2"/>
    <property type="match status" value="1"/>
</dbReference>
<keyword evidence="3" id="KW-0731">Sigma factor</keyword>
<dbReference type="EMBL" id="BMIK01000001">
    <property type="protein sequence ID" value="GGC15831.1"/>
    <property type="molecule type" value="Genomic_DNA"/>
</dbReference>
<dbReference type="Proteomes" id="UP000597338">
    <property type="component" value="Unassembled WGS sequence"/>
</dbReference>
<keyword evidence="9" id="KW-1185">Reference proteome</keyword>
<comment type="similarity">
    <text evidence="1">Belongs to the sigma-70 factor family. ECF subfamily.</text>
</comment>
<evidence type="ECO:0000256" key="1">
    <source>
        <dbReference type="ARBA" id="ARBA00010641"/>
    </source>
</evidence>
<name>A0ABQ1L2C6_9SPHI</name>
<dbReference type="GO" id="GO:0000428">
    <property type="term" value="C:DNA-directed RNA polymerase complex"/>
    <property type="evidence" value="ECO:0007669"/>
    <property type="project" value="UniProtKB-KW"/>
</dbReference>
<proteinExistence type="inferred from homology"/>
<comment type="caution">
    <text evidence="8">The sequence shown here is derived from an EMBL/GenBank/DDBJ whole genome shotgun (WGS) entry which is preliminary data.</text>
</comment>
<feature type="domain" description="RNA polymerase sigma factor 70 region 4 type 2" evidence="7">
    <location>
        <begin position="151"/>
        <end position="200"/>
    </location>
</feature>
<keyword evidence="4" id="KW-0804">Transcription</keyword>
<dbReference type="InterPro" id="IPR013324">
    <property type="entry name" value="RNA_pol_sigma_r3/r4-like"/>
</dbReference>
<evidence type="ECO:0000313" key="8">
    <source>
        <dbReference type="EMBL" id="GGC15831.1"/>
    </source>
</evidence>
<reference evidence="9" key="1">
    <citation type="journal article" date="2019" name="Int. J. Syst. Evol. Microbiol.">
        <title>The Global Catalogue of Microorganisms (GCM) 10K type strain sequencing project: providing services to taxonomists for standard genome sequencing and annotation.</title>
        <authorList>
            <consortium name="The Broad Institute Genomics Platform"/>
            <consortium name="The Broad Institute Genome Sequencing Center for Infectious Disease"/>
            <person name="Wu L."/>
            <person name="Ma J."/>
        </authorList>
    </citation>
    <scope>NUCLEOTIDE SEQUENCE [LARGE SCALE GENOMIC DNA]</scope>
    <source>
        <strain evidence="9">CGMCC 1.15342</strain>
    </source>
</reference>
<dbReference type="Gene3D" id="1.10.10.10">
    <property type="entry name" value="Winged helix-like DNA-binding domain superfamily/Winged helix DNA-binding domain"/>
    <property type="match status" value="1"/>
</dbReference>
<dbReference type="NCBIfam" id="TIGR02937">
    <property type="entry name" value="sigma70-ECF"/>
    <property type="match status" value="1"/>
</dbReference>
<evidence type="ECO:0000256" key="4">
    <source>
        <dbReference type="ARBA" id="ARBA00023163"/>
    </source>
</evidence>
<dbReference type="Pfam" id="PF04542">
    <property type="entry name" value="Sigma70_r2"/>
    <property type="match status" value="1"/>
</dbReference>
<dbReference type="InterPro" id="IPR014284">
    <property type="entry name" value="RNA_pol_sigma-70_dom"/>
</dbReference>
<dbReference type="InterPro" id="IPR007627">
    <property type="entry name" value="RNA_pol_sigma70_r2"/>
</dbReference>
<dbReference type="PANTHER" id="PTHR43133:SF46">
    <property type="entry name" value="RNA POLYMERASE SIGMA-70 FACTOR ECF SUBFAMILY"/>
    <property type="match status" value="1"/>
</dbReference>
<keyword evidence="8" id="KW-0240">DNA-directed RNA polymerase</keyword>
<protein>
    <submittedName>
        <fullName evidence="8">DNA-directed RNA polymerase sigma-70 factor</fullName>
    </submittedName>
</protein>